<evidence type="ECO:0000259" key="4">
    <source>
        <dbReference type="Pfam" id="PF00294"/>
    </source>
</evidence>
<dbReference type="InterPro" id="IPR002139">
    <property type="entry name" value="Ribo/fructo_kinase"/>
</dbReference>
<sequence length="339" mass="34081">MTKVNSSDTTERELDLLVVGDANPDLILYGGEIEPAFGQRERIVGEAALVLGGSGSITAAGAARLGLRTAIVSCVGDDTFGRFTLDQLAARGVGTGAVRVLDELPTAVSVALARPHDRAVLTALGTLGAMSECAVPDTLLHRTRHVHIASPFLQPQLGDGLAALVNRAHAAGATVSLDTGWDPEDRWASVAEALSLVDLLLPNAQESVRLARVVDGPGSASPSSGSAGPVTPDESREAALRLAAGGPLVAVKLGAHGAVAVRDGVVVHVDAPKVHTVDATGAGDSFDAGFLLGWLGGADLAHSLALGCACGALSTRSAGGTAGQPTRGEAEKMAGAVTA</sequence>
<feature type="domain" description="Carbohydrate kinase PfkB" evidence="4">
    <location>
        <begin position="15"/>
        <end position="326"/>
    </location>
</feature>
<dbReference type="RefSeq" id="WP_144635849.1">
    <property type="nucleotide sequence ID" value="NZ_BNAX01000018.1"/>
</dbReference>
<feature type="region of interest" description="Disordered" evidence="3">
    <location>
        <begin position="316"/>
        <end position="339"/>
    </location>
</feature>
<keyword evidence="6" id="KW-1185">Reference proteome</keyword>
<comment type="caution">
    <text evidence="5">The sequence shown here is derived from an EMBL/GenBank/DDBJ whole genome shotgun (WGS) entry which is preliminary data.</text>
</comment>
<dbReference type="InterPro" id="IPR011611">
    <property type="entry name" value="PfkB_dom"/>
</dbReference>
<dbReference type="PANTHER" id="PTHR10584:SF166">
    <property type="entry name" value="RIBOKINASE"/>
    <property type="match status" value="1"/>
</dbReference>
<dbReference type="CDD" id="cd01166">
    <property type="entry name" value="KdgK"/>
    <property type="match status" value="1"/>
</dbReference>
<organism evidence="5 6">
    <name type="scientific">Amycolatopsis acidiphila</name>
    <dbReference type="NCBI Taxonomy" id="715473"/>
    <lineage>
        <taxon>Bacteria</taxon>
        <taxon>Bacillati</taxon>
        <taxon>Actinomycetota</taxon>
        <taxon>Actinomycetes</taxon>
        <taxon>Pseudonocardiales</taxon>
        <taxon>Pseudonocardiaceae</taxon>
        <taxon>Amycolatopsis</taxon>
    </lineage>
</organism>
<dbReference type="Pfam" id="PF00294">
    <property type="entry name" value="PfkB"/>
    <property type="match status" value="1"/>
</dbReference>
<dbReference type="PRINTS" id="PR00990">
    <property type="entry name" value="RIBOKINASE"/>
</dbReference>
<protein>
    <submittedName>
        <fullName evidence="5">Sugar kinase</fullName>
    </submittedName>
</protein>
<dbReference type="Proteomes" id="UP000318578">
    <property type="component" value="Unassembled WGS sequence"/>
</dbReference>
<feature type="compositionally biased region" description="Low complexity" evidence="3">
    <location>
        <begin position="216"/>
        <end position="229"/>
    </location>
</feature>
<dbReference type="InterPro" id="IPR029056">
    <property type="entry name" value="Ribokinase-like"/>
</dbReference>
<gene>
    <name evidence="5" type="ORF">FNH06_07770</name>
</gene>
<accession>A0A558AIJ7</accession>
<dbReference type="GO" id="GO:0006796">
    <property type="term" value="P:phosphate-containing compound metabolic process"/>
    <property type="evidence" value="ECO:0007669"/>
    <property type="project" value="UniProtKB-ARBA"/>
</dbReference>
<evidence type="ECO:0000256" key="1">
    <source>
        <dbReference type="ARBA" id="ARBA00022679"/>
    </source>
</evidence>
<evidence type="ECO:0000256" key="2">
    <source>
        <dbReference type="ARBA" id="ARBA00022777"/>
    </source>
</evidence>
<evidence type="ECO:0000313" key="6">
    <source>
        <dbReference type="Proteomes" id="UP000318578"/>
    </source>
</evidence>
<dbReference type="OrthoDB" id="7946249at2"/>
<proteinExistence type="predicted"/>
<keyword evidence="1" id="KW-0808">Transferase</keyword>
<feature type="region of interest" description="Disordered" evidence="3">
    <location>
        <begin position="214"/>
        <end position="235"/>
    </location>
</feature>
<evidence type="ECO:0000313" key="5">
    <source>
        <dbReference type="EMBL" id="TVT24090.1"/>
    </source>
</evidence>
<name>A0A558AIJ7_9PSEU</name>
<dbReference type="GO" id="GO:0016301">
    <property type="term" value="F:kinase activity"/>
    <property type="evidence" value="ECO:0007669"/>
    <property type="project" value="UniProtKB-KW"/>
</dbReference>
<reference evidence="5 6" key="1">
    <citation type="submission" date="2019-07" db="EMBL/GenBank/DDBJ databases">
        <title>New species of Amycolatopsis and Streptomyces.</title>
        <authorList>
            <person name="Duangmal K."/>
            <person name="Teo W.F.A."/>
            <person name="Lipun K."/>
        </authorList>
    </citation>
    <scope>NUCLEOTIDE SEQUENCE [LARGE SCALE GENOMIC DNA]</scope>
    <source>
        <strain evidence="5 6">JCM 30562</strain>
    </source>
</reference>
<dbReference type="SUPFAM" id="SSF53613">
    <property type="entry name" value="Ribokinase-like"/>
    <property type="match status" value="1"/>
</dbReference>
<dbReference type="AlphaFoldDB" id="A0A558AIJ7"/>
<evidence type="ECO:0000256" key="3">
    <source>
        <dbReference type="SAM" id="MobiDB-lite"/>
    </source>
</evidence>
<dbReference type="EMBL" id="VJZA01000008">
    <property type="protein sequence ID" value="TVT24090.1"/>
    <property type="molecule type" value="Genomic_DNA"/>
</dbReference>
<keyword evidence="2 5" id="KW-0418">Kinase</keyword>
<dbReference type="PANTHER" id="PTHR10584">
    <property type="entry name" value="SUGAR KINASE"/>
    <property type="match status" value="1"/>
</dbReference>
<dbReference type="Gene3D" id="3.40.1190.20">
    <property type="match status" value="1"/>
</dbReference>